<name>A0AA40HCD3_CNENI</name>
<sequence length="258" mass="26611">MVMQALASGPGSSPVKCPRRPRGSGCYGDGSAAVGLLPLRVPPRPSPRRPGLVSCSLGARGVAVVAMVIANGGNQPDGAALYPSPPAPWTPRPPPPPTPRVWTRPEALRPQRFLNPDPGPGPCCAGRGAESERGRQATGRGQGPPRGEGGRGRRDRAVARTLRQDEGLPAAAGAPVSRDRIIASFPKAFEKLGGMERAPGPEQSPFQGLGAQKRHLGEGMWPSPCHGGPVGPGSAPRDRAGGPGHHGRVRAEHIGSLP</sequence>
<feature type="region of interest" description="Disordered" evidence="1">
    <location>
        <begin position="1"/>
        <end position="24"/>
    </location>
</feature>
<evidence type="ECO:0000313" key="2">
    <source>
        <dbReference type="EMBL" id="KAK1328272.1"/>
    </source>
</evidence>
<reference evidence="2" key="1">
    <citation type="submission" date="2023-06" db="EMBL/GenBank/DDBJ databases">
        <title>Reference genome for the Northern bat (Eptesicus nilssonii), a most northern bat species.</title>
        <authorList>
            <person name="Laine V.N."/>
            <person name="Pulliainen A.T."/>
            <person name="Lilley T.M."/>
        </authorList>
    </citation>
    <scope>NUCLEOTIDE SEQUENCE</scope>
    <source>
        <strain evidence="2">BLF_Eptnil</strain>
        <tissue evidence="2">Kidney</tissue>
    </source>
</reference>
<protein>
    <submittedName>
        <fullName evidence="2">Uncharacterized protein</fullName>
    </submittedName>
</protein>
<dbReference type="AlphaFoldDB" id="A0AA40HCD3"/>
<evidence type="ECO:0000313" key="3">
    <source>
        <dbReference type="Proteomes" id="UP001177744"/>
    </source>
</evidence>
<organism evidence="2 3">
    <name type="scientific">Cnephaeus nilssonii</name>
    <name type="common">Northern bat</name>
    <name type="synonym">Eptesicus nilssonii</name>
    <dbReference type="NCBI Taxonomy" id="3371016"/>
    <lineage>
        <taxon>Eukaryota</taxon>
        <taxon>Metazoa</taxon>
        <taxon>Chordata</taxon>
        <taxon>Craniata</taxon>
        <taxon>Vertebrata</taxon>
        <taxon>Euteleostomi</taxon>
        <taxon>Mammalia</taxon>
        <taxon>Eutheria</taxon>
        <taxon>Laurasiatheria</taxon>
        <taxon>Chiroptera</taxon>
        <taxon>Yangochiroptera</taxon>
        <taxon>Vespertilionidae</taxon>
        <taxon>Cnephaeus</taxon>
    </lineage>
</organism>
<dbReference type="EMBL" id="JAULJE010000023">
    <property type="protein sequence ID" value="KAK1328272.1"/>
    <property type="molecule type" value="Genomic_DNA"/>
</dbReference>
<gene>
    <name evidence="2" type="ORF">QTO34_011845</name>
</gene>
<evidence type="ECO:0000256" key="1">
    <source>
        <dbReference type="SAM" id="MobiDB-lite"/>
    </source>
</evidence>
<feature type="compositionally biased region" description="Pro residues" evidence="1">
    <location>
        <begin position="83"/>
        <end position="99"/>
    </location>
</feature>
<comment type="caution">
    <text evidence="2">The sequence shown here is derived from an EMBL/GenBank/DDBJ whole genome shotgun (WGS) entry which is preliminary data.</text>
</comment>
<keyword evidence="3" id="KW-1185">Reference proteome</keyword>
<feature type="compositionally biased region" description="Basic and acidic residues" evidence="1">
    <location>
        <begin position="249"/>
        <end position="258"/>
    </location>
</feature>
<proteinExistence type="predicted"/>
<feature type="region of interest" description="Disordered" evidence="1">
    <location>
        <begin position="215"/>
        <end position="258"/>
    </location>
</feature>
<feature type="region of interest" description="Disordered" evidence="1">
    <location>
        <begin position="79"/>
        <end position="156"/>
    </location>
</feature>
<accession>A0AA40HCD3</accession>
<dbReference type="Proteomes" id="UP001177744">
    <property type="component" value="Unassembled WGS sequence"/>
</dbReference>